<dbReference type="EMBL" id="JAGDFL010000378">
    <property type="protein sequence ID" value="KAG7390612.1"/>
    <property type="molecule type" value="Genomic_DNA"/>
</dbReference>
<sequence>MQRYMLEHNALDPVADPSARSLLQGDVARAVEIGDVIDDARLEEAIVERQRRKSKAKIELVTQREVTAARKRELAIMLEHYAADNQASVAGDGPFEKGGEPIWFARAVQHGLAPLKARMKRVEWKLANLETSAVNRGISERSRHAQVLTQTPLRPFIRVYEQLGPALPDTVHADLGGLNVPVGAEIPSPPFPHTLADVFEMTDEAINQLGMLMHMDFGIVQGDPLVERQNKVRLFYLYGG</sequence>
<dbReference type="AlphaFoldDB" id="A0A8T1W9D9"/>
<dbReference type="Proteomes" id="UP000693981">
    <property type="component" value="Unassembled WGS sequence"/>
</dbReference>
<proteinExistence type="predicted"/>
<keyword evidence="2" id="KW-1185">Reference proteome</keyword>
<gene>
    <name evidence="1" type="ORF">PHYBOEH_006972</name>
</gene>
<evidence type="ECO:0000313" key="2">
    <source>
        <dbReference type="Proteomes" id="UP000693981"/>
    </source>
</evidence>
<reference evidence="1" key="1">
    <citation type="submission" date="2021-02" db="EMBL/GenBank/DDBJ databases">
        <authorList>
            <person name="Palmer J.M."/>
        </authorList>
    </citation>
    <scope>NUCLEOTIDE SEQUENCE</scope>
    <source>
        <strain evidence="1">SCRP23</strain>
    </source>
</reference>
<protein>
    <submittedName>
        <fullName evidence="1">Uncharacterized protein</fullName>
    </submittedName>
</protein>
<comment type="caution">
    <text evidence="1">The sequence shown here is derived from an EMBL/GenBank/DDBJ whole genome shotgun (WGS) entry which is preliminary data.</text>
</comment>
<evidence type="ECO:0000313" key="1">
    <source>
        <dbReference type="EMBL" id="KAG7390612.1"/>
    </source>
</evidence>
<accession>A0A8T1W9D9</accession>
<name>A0A8T1W9D9_9STRA</name>
<organism evidence="1 2">
    <name type="scientific">Phytophthora boehmeriae</name>
    <dbReference type="NCBI Taxonomy" id="109152"/>
    <lineage>
        <taxon>Eukaryota</taxon>
        <taxon>Sar</taxon>
        <taxon>Stramenopiles</taxon>
        <taxon>Oomycota</taxon>
        <taxon>Peronosporomycetes</taxon>
        <taxon>Peronosporales</taxon>
        <taxon>Peronosporaceae</taxon>
        <taxon>Phytophthora</taxon>
    </lineage>
</organism>